<dbReference type="AlphaFoldDB" id="A0A7C3WJ13"/>
<comment type="caution">
    <text evidence="1">The sequence shown here is derived from an EMBL/GenBank/DDBJ whole genome shotgun (WGS) entry which is preliminary data.</text>
</comment>
<protein>
    <submittedName>
        <fullName evidence="1">Uncharacterized protein</fullName>
    </submittedName>
</protein>
<reference evidence="1" key="1">
    <citation type="journal article" date="2020" name="mSystems">
        <title>Genome- and Community-Level Interaction Insights into Carbon Utilization and Element Cycling Functions of Hydrothermarchaeota in Hydrothermal Sediment.</title>
        <authorList>
            <person name="Zhou Z."/>
            <person name="Liu Y."/>
            <person name="Xu W."/>
            <person name="Pan J."/>
            <person name="Luo Z.H."/>
            <person name="Li M."/>
        </authorList>
    </citation>
    <scope>NUCLEOTIDE SEQUENCE [LARGE SCALE GENOMIC DNA]</scope>
    <source>
        <strain evidence="1">SpSt-8</strain>
    </source>
</reference>
<name>A0A7C3WJ13_THEPE</name>
<evidence type="ECO:0000313" key="1">
    <source>
        <dbReference type="EMBL" id="HGB24579.1"/>
    </source>
</evidence>
<accession>A0A7C3WJ13</accession>
<organism evidence="1">
    <name type="scientific">Thermofilum pendens</name>
    <dbReference type="NCBI Taxonomy" id="2269"/>
    <lineage>
        <taxon>Archaea</taxon>
        <taxon>Thermoproteota</taxon>
        <taxon>Thermoprotei</taxon>
        <taxon>Thermofilales</taxon>
        <taxon>Thermofilaceae</taxon>
        <taxon>Thermofilum</taxon>
    </lineage>
</organism>
<gene>
    <name evidence="1" type="ORF">ENV88_00700</name>
</gene>
<proteinExistence type="predicted"/>
<dbReference type="EMBL" id="DTIB01000017">
    <property type="protein sequence ID" value="HGB24579.1"/>
    <property type="molecule type" value="Genomic_DNA"/>
</dbReference>
<sequence length="281" mass="31469">MKVVFTYRKHLEQILSSQESLLVADQLGTELLRSLGLSPHVTVESPNVAVLEKEWEKVLRRDSSRLVAVGGWAAASSAKALSLRRRGSLRLREMFFEDRTPARHVVTLPLDLGFCTTVSELSLVWDPLVPTYYVVRLDQDVVLPLEEYEKALAADPEQYYALSRDAQLLGLSPPPPSGRAYNMLGFCLGYALRGPGPFFAMVLSLAALSGRTPLEASGVLRSLSSGGECPDWLLRLARRKLDYLAEHAWSYYSLFFARAGLRSRYEAFKFLRSELRGCLQP</sequence>